<dbReference type="Pfam" id="PF12081">
    <property type="entry name" value="GldM_1st"/>
    <property type="match status" value="2"/>
</dbReference>
<sequence length="579" mass="63906">MAGGKETPRQKMIGMMYLVLTALLALNVSKTILDAFVAIEENTQKSNGMQVDRGSELISDVSDEINSTNGKENAEKLRKLKKVMNQMQQVDKLSANLIREIDQVKMQLLQESGEDVATVKPLDNQAIIWEKGTGCKPTRMNLMAVQAKDQYDIPMYILIGDDIKNPTGKGKKIWNDYNGFRSKLIRAVGTYSEGKHTYSIQPKSINTFKNNQDLKDQVDRMLRDSKANLKDDEEVLSSIYMNLTKPERVSQNDISGVHWIGQTFDHAPLVAALASLSSMQQDVLSARSMALAHLKSKVSVGEYSFNKIVGLVYGPEIANAGDEVELNVMMAAFDSDNQPTVTYNGSSFRGTDGKGLIRTKVGSGTEVTLNGTVSIKNKSGQMKTENWSHTIKIMKPQGTISLPKMNVLYKGYDNLIEGVASGYDQTILSSNTGISLGKSGDQFIARVNTSSKTASIEIYGMNSISKKKVKLGTFSFRIMTLPNPEFFFGAVEEGGRISPAEKNLFSRYKDSPLDAKFTILNWELSLNTAPRPEKGKGSRISEEATKLLRQGKPGTIVNVKMDYVGPDKVVRKKIASFVL</sequence>
<accession>A0A556N120</accession>
<dbReference type="RefSeq" id="WP_144332728.1">
    <property type="nucleotide sequence ID" value="NZ_VLPL01000003.1"/>
</dbReference>
<dbReference type="EMBL" id="VLPL01000003">
    <property type="protein sequence ID" value="TSJ45773.1"/>
    <property type="molecule type" value="Genomic_DNA"/>
</dbReference>
<feature type="domain" description="Gliding motility-associated protein GldM first immunoglobulin-like" evidence="2">
    <location>
        <begin position="301"/>
        <end position="388"/>
    </location>
</feature>
<dbReference type="Proteomes" id="UP000316008">
    <property type="component" value="Unassembled WGS sequence"/>
</dbReference>
<evidence type="ECO:0000313" key="4">
    <source>
        <dbReference type="Proteomes" id="UP000316008"/>
    </source>
</evidence>
<comment type="caution">
    <text evidence="3">The sequence shown here is derived from an EMBL/GenBank/DDBJ whole genome shotgun (WGS) entry which is preliminary data.</text>
</comment>
<protein>
    <recommendedName>
        <fullName evidence="5">Gliding motility protein GldM</fullName>
    </recommendedName>
</protein>
<evidence type="ECO:0000313" key="3">
    <source>
        <dbReference type="EMBL" id="TSJ45773.1"/>
    </source>
</evidence>
<feature type="domain" description="Gliding motility-associated protein GldM N-terminal" evidence="1">
    <location>
        <begin position="213"/>
        <end position="296"/>
    </location>
</feature>
<evidence type="ECO:0008006" key="5">
    <source>
        <dbReference type="Google" id="ProtNLM"/>
    </source>
</evidence>
<dbReference type="OrthoDB" id="1490890at2"/>
<evidence type="ECO:0000259" key="1">
    <source>
        <dbReference type="Pfam" id="PF12081"/>
    </source>
</evidence>
<gene>
    <name evidence="3" type="ORF">FO442_08470</name>
</gene>
<dbReference type="InterPro" id="IPR022720">
    <property type="entry name" value="Motility-assoc_prot_GldM_N"/>
</dbReference>
<evidence type="ECO:0000259" key="2">
    <source>
        <dbReference type="Pfam" id="PF21601"/>
    </source>
</evidence>
<organism evidence="3 4">
    <name type="scientific">Fluviicola chungangensis</name>
    <dbReference type="NCBI Taxonomy" id="2597671"/>
    <lineage>
        <taxon>Bacteria</taxon>
        <taxon>Pseudomonadati</taxon>
        <taxon>Bacteroidota</taxon>
        <taxon>Flavobacteriia</taxon>
        <taxon>Flavobacteriales</taxon>
        <taxon>Crocinitomicaceae</taxon>
        <taxon>Fluviicola</taxon>
    </lineage>
</organism>
<feature type="domain" description="Gliding motility-associated protein GldM N-terminal" evidence="1">
    <location>
        <begin position="32"/>
        <end position="205"/>
    </location>
</feature>
<dbReference type="AlphaFoldDB" id="A0A556N120"/>
<proteinExistence type="predicted"/>
<reference evidence="3 4" key="1">
    <citation type="submission" date="2019-07" db="EMBL/GenBank/DDBJ databases">
        <authorList>
            <person name="Huq M.A."/>
        </authorList>
    </citation>
    <scope>NUCLEOTIDE SEQUENCE [LARGE SCALE GENOMIC DNA]</scope>
    <source>
        <strain evidence="3 4">MAH-3</strain>
    </source>
</reference>
<dbReference type="InterPro" id="IPR048405">
    <property type="entry name" value="GldM_Ig-like-1"/>
</dbReference>
<name>A0A556N120_9FLAO</name>
<keyword evidence="4" id="KW-1185">Reference proteome</keyword>
<dbReference type="Pfam" id="PF21601">
    <property type="entry name" value="GldM_2nd"/>
    <property type="match status" value="1"/>
</dbReference>